<dbReference type="AlphaFoldDB" id="A0AAD8JYM5"/>
<evidence type="ECO:0000313" key="1">
    <source>
        <dbReference type="EMBL" id="KAK1411086.1"/>
    </source>
</evidence>
<sequence>MMITYDPNTYHGFHVHQTHACGEVGPQTLFLCFTPKTFFHKLSNLSYHHIHYSVTKTKTLFVHIINMSFT</sequence>
<accession>A0AAD8JYM5</accession>
<evidence type="ECO:0000313" key="2">
    <source>
        <dbReference type="Proteomes" id="UP001229421"/>
    </source>
</evidence>
<organism evidence="1 2">
    <name type="scientific">Tagetes erecta</name>
    <name type="common">African marigold</name>
    <dbReference type="NCBI Taxonomy" id="13708"/>
    <lineage>
        <taxon>Eukaryota</taxon>
        <taxon>Viridiplantae</taxon>
        <taxon>Streptophyta</taxon>
        <taxon>Embryophyta</taxon>
        <taxon>Tracheophyta</taxon>
        <taxon>Spermatophyta</taxon>
        <taxon>Magnoliopsida</taxon>
        <taxon>eudicotyledons</taxon>
        <taxon>Gunneridae</taxon>
        <taxon>Pentapetalae</taxon>
        <taxon>asterids</taxon>
        <taxon>campanulids</taxon>
        <taxon>Asterales</taxon>
        <taxon>Asteraceae</taxon>
        <taxon>Asteroideae</taxon>
        <taxon>Heliantheae alliance</taxon>
        <taxon>Tageteae</taxon>
        <taxon>Tagetes</taxon>
    </lineage>
</organism>
<gene>
    <name evidence="1" type="ORF">QVD17_37630</name>
</gene>
<dbReference type="EMBL" id="JAUHHV010000010">
    <property type="protein sequence ID" value="KAK1411086.1"/>
    <property type="molecule type" value="Genomic_DNA"/>
</dbReference>
<dbReference type="Proteomes" id="UP001229421">
    <property type="component" value="Unassembled WGS sequence"/>
</dbReference>
<comment type="caution">
    <text evidence="1">The sequence shown here is derived from an EMBL/GenBank/DDBJ whole genome shotgun (WGS) entry which is preliminary data.</text>
</comment>
<name>A0AAD8JYM5_TARER</name>
<reference evidence="1" key="1">
    <citation type="journal article" date="2023" name="bioRxiv">
        <title>Improved chromosome-level genome assembly for marigold (Tagetes erecta).</title>
        <authorList>
            <person name="Jiang F."/>
            <person name="Yuan L."/>
            <person name="Wang S."/>
            <person name="Wang H."/>
            <person name="Xu D."/>
            <person name="Wang A."/>
            <person name="Fan W."/>
        </authorList>
    </citation>
    <scope>NUCLEOTIDE SEQUENCE</scope>
    <source>
        <strain evidence="1">WSJ</strain>
        <tissue evidence="1">Leaf</tissue>
    </source>
</reference>
<protein>
    <submittedName>
        <fullName evidence="1">Uncharacterized protein</fullName>
    </submittedName>
</protein>
<proteinExistence type="predicted"/>
<keyword evidence="2" id="KW-1185">Reference proteome</keyword>